<accession>A0A9X1KZB6</accession>
<sequence length="132" mass="14837">MTDEELQEWLDHNKEFTSEPSEEAKEYQDLFKALDQHRVYELHAGFAHRVTSRLDQRKASDKPLYWAAALGGLGFILIAAIVLLIFGGLPSISLSGSGFNLYIMFGIGIIISALYSILEKRTAARKDISEFN</sequence>
<name>A0A9X1KZB6_9BACT</name>
<feature type="transmembrane region" description="Helical" evidence="1">
    <location>
        <begin position="64"/>
        <end position="87"/>
    </location>
</feature>
<protein>
    <submittedName>
        <fullName evidence="2">Uncharacterized protein</fullName>
    </submittedName>
</protein>
<evidence type="ECO:0000313" key="2">
    <source>
        <dbReference type="EMBL" id="MCA6078738.1"/>
    </source>
</evidence>
<keyword evidence="1" id="KW-1133">Transmembrane helix</keyword>
<keyword evidence="1" id="KW-0472">Membrane</keyword>
<proteinExistence type="predicted"/>
<organism evidence="2 3">
    <name type="scientific">Fulvivirga sedimenti</name>
    <dbReference type="NCBI Taxonomy" id="2879465"/>
    <lineage>
        <taxon>Bacteria</taxon>
        <taxon>Pseudomonadati</taxon>
        <taxon>Bacteroidota</taxon>
        <taxon>Cytophagia</taxon>
        <taxon>Cytophagales</taxon>
        <taxon>Fulvivirgaceae</taxon>
        <taxon>Fulvivirga</taxon>
    </lineage>
</organism>
<reference evidence="2" key="1">
    <citation type="submission" date="2021-09" db="EMBL/GenBank/DDBJ databases">
        <title>Fulvivirga sp. isolated from coastal sediment.</title>
        <authorList>
            <person name="Yu H."/>
        </authorList>
    </citation>
    <scope>NUCLEOTIDE SEQUENCE</scope>
    <source>
        <strain evidence="2">1062</strain>
    </source>
</reference>
<dbReference type="AlphaFoldDB" id="A0A9X1KZB6"/>
<dbReference type="RefSeq" id="WP_225699599.1">
    <property type="nucleotide sequence ID" value="NZ_JAIXNE010000007.1"/>
</dbReference>
<dbReference type="EMBL" id="JAIXNE010000007">
    <property type="protein sequence ID" value="MCA6078738.1"/>
    <property type="molecule type" value="Genomic_DNA"/>
</dbReference>
<feature type="transmembrane region" description="Helical" evidence="1">
    <location>
        <begin position="99"/>
        <end position="118"/>
    </location>
</feature>
<evidence type="ECO:0000313" key="3">
    <source>
        <dbReference type="Proteomes" id="UP001139409"/>
    </source>
</evidence>
<keyword evidence="3" id="KW-1185">Reference proteome</keyword>
<evidence type="ECO:0000256" key="1">
    <source>
        <dbReference type="SAM" id="Phobius"/>
    </source>
</evidence>
<comment type="caution">
    <text evidence="2">The sequence shown here is derived from an EMBL/GenBank/DDBJ whole genome shotgun (WGS) entry which is preliminary data.</text>
</comment>
<keyword evidence="1" id="KW-0812">Transmembrane</keyword>
<dbReference type="Proteomes" id="UP001139409">
    <property type="component" value="Unassembled WGS sequence"/>
</dbReference>
<gene>
    <name evidence="2" type="ORF">LDX50_27940</name>
</gene>